<dbReference type="GO" id="GO:0004601">
    <property type="term" value="F:peroxidase activity"/>
    <property type="evidence" value="ECO:0007669"/>
    <property type="project" value="UniProtKB-KW"/>
</dbReference>
<dbReference type="Gene3D" id="3.40.30.10">
    <property type="entry name" value="Glutaredoxin"/>
    <property type="match status" value="1"/>
</dbReference>
<dbReference type="STRING" id="7868.ENSCMIP00000022741"/>
<comment type="similarity">
    <text evidence="1">Belongs to the glutathione peroxidase family.</text>
</comment>
<reference evidence="5" key="3">
    <citation type="journal article" date="2014" name="Nature">
        <title>Elephant shark genome provides unique insights into gnathostome evolution.</title>
        <authorList>
            <consortium name="International Elephant Shark Genome Sequencing Consortium"/>
            <person name="Venkatesh B."/>
            <person name="Lee A.P."/>
            <person name="Ravi V."/>
            <person name="Maurya A.K."/>
            <person name="Lian M.M."/>
            <person name="Swann J.B."/>
            <person name="Ohta Y."/>
            <person name="Flajnik M.F."/>
            <person name="Sutoh Y."/>
            <person name="Kasahara M."/>
            <person name="Hoon S."/>
            <person name="Gangu V."/>
            <person name="Roy S.W."/>
            <person name="Irimia M."/>
            <person name="Korzh V."/>
            <person name="Kondrychyn I."/>
            <person name="Lim Z.W."/>
            <person name="Tay B.H."/>
            <person name="Tohari S."/>
            <person name="Kong K.W."/>
            <person name="Ho S."/>
            <person name="Lorente-Galdos B."/>
            <person name="Quilez J."/>
            <person name="Marques-Bonet T."/>
            <person name="Raney B.J."/>
            <person name="Ingham P.W."/>
            <person name="Tay A."/>
            <person name="Hillier L.W."/>
            <person name="Minx P."/>
            <person name="Boehm T."/>
            <person name="Wilson R.K."/>
            <person name="Brenner S."/>
            <person name="Warren W.C."/>
        </authorList>
    </citation>
    <scope>NUCLEOTIDE SEQUENCE [LARGE SCALE GENOMIC DNA]</scope>
</reference>
<keyword evidence="3" id="KW-0560">Oxidoreductase</keyword>
<protein>
    <submittedName>
        <fullName evidence="4">Uncharacterized protein</fullName>
    </submittedName>
</protein>
<dbReference type="Ensembl" id="ENSCMIT00000023130.1">
    <property type="protein sequence ID" value="ENSCMIP00000022741.1"/>
    <property type="gene ID" value="ENSCMIG00000010215.1"/>
</dbReference>
<dbReference type="InterPro" id="IPR036249">
    <property type="entry name" value="Thioredoxin-like_sf"/>
</dbReference>
<reference evidence="4" key="5">
    <citation type="submission" date="2025-09" db="UniProtKB">
        <authorList>
            <consortium name="Ensembl"/>
        </authorList>
    </citation>
    <scope>IDENTIFICATION</scope>
</reference>
<organism evidence="4 5">
    <name type="scientific">Callorhinchus milii</name>
    <name type="common">Ghost shark</name>
    <dbReference type="NCBI Taxonomy" id="7868"/>
    <lineage>
        <taxon>Eukaryota</taxon>
        <taxon>Metazoa</taxon>
        <taxon>Chordata</taxon>
        <taxon>Craniata</taxon>
        <taxon>Vertebrata</taxon>
        <taxon>Chondrichthyes</taxon>
        <taxon>Holocephali</taxon>
        <taxon>Chimaeriformes</taxon>
        <taxon>Callorhinchidae</taxon>
        <taxon>Callorhinchus</taxon>
    </lineage>
</organism>
<reference evidence="5" key="2">
    <citation type="journal article" date="2007" name="PLoS Biol.">
        <title>Survey sequencing and comparative analysis of the elephant shark (Callorhinchus milii) genome.</title>
        <authorList>
            <person name="Venkatesh B."/>
            <person name="Kirkness E.F."/>
            <person name="Loh Y.H."/>
            <person name="Halpern A.L."/>
            <person name="Lee A.P."/>
            <person name="Johnson J."/>
            <person name="Dandona N."/>
            <person name="Viswanathan L.D."/>
            <person name="Tay A."/>
            <person name="Venter J.C."/>
            <person name="Strausberg R.L."/>
            <person name="Brenner S."/>
        </authorList>
    </citation>
    <scope>NUCLEOTIDE SEQUENCE [LARGE SCALE GENOMIC DNA]</scope>
</reference>
<keyword evidence="5" id="KW-1185">Reference proteome</keyword>
<reference evidence="5" key="1">
    <citation type="journal article" date="2006" name="Science">
        <title>Ancient noncoding elements conserved in the human genome.</title>
        <authorList>
            <person name="Venkatesh B."/>
            <person name="Kirkness E.F."/>
            <person name="Loh Y.H."/>
            <person name="Halpern A.L."/>
            <person name="Lee A.P."/>
            <person name="Johnson J."/>
            <person name="Dandona N."/>
            <person name="Viswanathan L.D."/>
            <person name="Tay A."/>
            <person name="Venter J.C."/>
            <person name="Strausberg R.L."/>
            <person name="Brenner S."/>
        </authorList>
    </citation>
    <scope>NUCLEOTIDE SEQUENCE [LARGE SCALE GENOMIC DNA]</scope>
</reference>
<evidence type="ECO:0000313" key="5">
    <source>
        <dbReference type="Proteomes" id="UP000314986"/>
    </source>
</evidence>
<name>A0A4W3I5K3_CALMI</name>
<dbReference type="GO" id="GO:0006979">
    <property type="term" value="P:response to oxidative stress"/>
    <property type="evidence" value="ECO:0007669"/>
    <property type="project" value="InterPro"/>
</dbReference>
<dbReference type="SUPFAM" id="SSF52833">
    <property type="entry name" value="Thioredoxin-like"/>
    <property type="match status" value="1"/>
</dbReference>
<reference evidence="4" key="4">
    <citation type="submission" date="2025-08" db="UniProtKB">
        <authorList>
            <consortium name="Ensembl"/>
        </authorList>
    </citation>
    <scope>IDENTIFICATION</scope>
</reference>
<keyword evidence="2" id="KW-0575">Peroxidase</keyword>
<accession>A0A4W3I5K3</accession>
<evidence type="ECO:0000256" key="2">
    <source>
        <dbReference type="ARBA" id="ARBA00022559"/>
    </source>
</evidence>
<dbReference type="AlphaFoldDB" id="A0A4W3I5K3"/>
<sequence length="77" mass="8628">MNWGIRVRWLLPAKTRFSGKNLNPNPMISIRTRSLCSAMARSVKSFYDLSAVTLAGDPVDFNVYRGRVVLVENVASL</sequence>
<proteinExistence type="inferred from homology"/>
<dbReference type="InParanoid" id="A0A4W3I5K3"/>
<dbReference type="Proteomes" id="UP000314986">
    <property type="component" value="Unassembled WGS sequence"/>
</dbReference>
<evidence type="ECO:0000256" key="3">
    <source>
        <dbReference type="ARBA" id="ARBA00023002"/>
    </source>
</evidence>
<dbReference type="InterPro" id="IPR000889">
    <property type="entry name" value="Glutathione_peroxidase"/>
</dbReference>
<evidence type="ECO:0000256" key="1">
    <source>
        <dbReference type="ARBA" id="ARBA00006926"/>
    </source>
</evidence>
<dbReference type="PROSITE" id="PS51355">
    <property type="entry name" value="GLUTATHIONE_PEROXID_3"/>
    <property type="match status" value="1"/>
</dbReference>
<evidence type="ECO:0000313" key="4">
    <source>
        <dbReference type="Ensembl" id="ENSCMIP00000022741.1"/>
    </source>
</evidence>